<dbReference type="InterPro" id="IPR016186">
    <property type="entry name" value="C-type_lectin-like/link_sf"/>
</dbReference>
<keyword evidence="14 26" id="KW-0472">Membrane</keyword>
<comment type="subunit">
    <text evidence="23">Interacts with SNX17. Interacts with SELPLG/PSGL1 and PODXL2 and mediates neutrophil adhesion and leukocyte rolling. This interaction requires the sialyl-Lewis X epitope of SELPLG and PODXL2, and specific tyrosine sulfation on SELPLG. Interacts (via C-type lectin domain) with alpha-IIb/beta3 integrin ITGA2B:ITGB3 and alpha-V/beta-3 integrin ITGAV:ITGB3. Interacts with alpha5/beta1 integrin ITGA5:ITGB1 and alpha4/beta1 integrin ITGA4:ITGB.</text>
</comment>
<gene>
    <name evidence="30" type="ORF">APTSU1_000085800</name>
</gene>
<keyword evidence="31" id="KW-1185">Reference proteome</keyword>
<dbReference type="Pfam" id="PF00008">
    <property type="entry name" value="EGF"/>
    <property type="match status" value="1"/>
</dbReference>
<comment type="similarity">
    <text evidence="2">Belongs to the selectin/LECAM family.</text>
</comment>
<dbReference type="InterPro" id="IPR035976">
    <property type="entry name" value="Sushi/SCR/CCP_sf"/>
</dbReference>
<evidence type="ECO:0000256" key="21">
    <source>
        <dbReference type="ARBA" id="ARBA00044355"/>
    </source>
</evidence>
<dbReference type="InterPro" id="IPR002396">
    <property type="entry name" value="Selectin_superfamily"/>
</dbReference>
<keyword evidence="7" id="KW-0479">Metal-binding</keyword>
<dbReference type="Pfam" id="PF00084">
    <property type="entry name" value="Sushi"/>
    <property type="match status" value="7"/>
</dbReference>
<dbReference type="InterPro" id="IPR033991">
    <property type="entry name" value="Selectin_CTLD"/>
</dbReference>
<dbReference type="InterPro" id="IPR001881">
    <property type="entry name" value="EGF-like_Ca-bd_dom"/>
</dbReference>
<dbReference type="Proteomes" id="UP001623349">
    <property type="component" value="Unassembled WGS sequence"/>
</dbReference>
<evidence type="ECO:0000256" key="26">
    <source>
        <dbReference type="SAM" id="Phobius"/>
    </source>
</evidence>
<dbReference type="PROSITE" id="PS50923">
    <property type="entry name" value="SUSHI"/>
    <property type="match status" value="7"/>
</dbReference>
<dbReference type="PROSITE" id="PS01186">
    <property type="entry name" value="EGF_2"/>
    <property type="match status" value="1"/>
</dbReference>
<feature type="domain" description="EGF-like" evidence="27">
    <location>
        <begin position="172"/>
        <end position="208"/>
    </location>
</feature>
<feature type="domain" description="Sushi" evidence="29">
    <location>
        <begin position="335"/>
        <end position="396"/>
    </location>
</feature>
<feature type="domain" description="Sushi" evidence="29">
    <location>
        <begin position="397"/>
        <end position="458"/>
    </location>
</feature>
<keyword evidence="6 26" id="KW-0812">Transmembrane</keyword>
<evidence type="ECO:0000256" key="23">
    <source>
        <dbReference type="ARBA" id="ARBA00046840"/>
    </source>
</evidence>
<evidence type="ECO:0000256" key="9">
    <source>
        <dbReference type="ARBA" id="ARBA00022734"/>
    </source>
</evidence>
<keyword evidence="12" id="KW-0130">Cell adhesion</keyword>
<keyword evidence="10" id="KW-0677">Repeat</keyword>
<dbReference type="CDD" id="cd00033">
    <property type="entry name" value="CCP"/>
    <property type="match status" value="7"/>
</dbReference>
<evidence type="ECO:0000256" key="18">
    <source>
        <dbReference type="ARBA" id="ARBA00044221"/>
    </source>
</evidence>
<evidence type="ECO:0000256" key="6">
    <source>
        <dbReference type="ARBA" id="ARBA00022692"/>
    </source>
</evidence>
<feature type="domain" description="Sushi" evidence="29">
    <location>
        <begin position="211"/>
        <end position="272"/>
    </location>
</feature>
<feature type="disulfide bond" evidence="25">
    <location>
        <begin position="305"/>
        <end position="332"/>
    </location>
</feature>
<dbReference type="SUPFAM" id="SSF56436">
    <property type="entry name" value="C-type lectin-like"/>
    <property type="match status" value="1"/>
</dbReference>
<keyword evidence="15 24" id="KW-1015">Disulfide bond</keyword>
<accession>A0ABQ0EEQ6</accession>
<evidence type="ECO:0000256" key="24">
    <source>
        <dbReference type="PROSITE-ProRule" id="PRU00076"/>
    </source>
</evidence>
<evidence type="ECO:0000256" key="10">
    <source>
        <dbReference type="ARBA" id="ARBA00022737"/>
    </source>
</evidence>
<evidence type="ECO:0000256" key="20">
    <source>
        <dbReference type="ARBA" id="ARBA00044337"/>
    </source>
</evidence>
<evidence type="ECO:0000256" key="8">
    <source>
        <dbReference type="ARBA" id="ARBA00022729"/>
    </source>
</evidence>
<evidence type="ECO:0000256" key="22">
    <source>
        <dbReference type="ARBA" id="ARBA00045502"/>
    </source>
</evidence>
<feature type="domain" description="Sushi" evidence="29">
    <location>
        <begin position="535"/>
        <end position="596"/>
    </location>
</feature>
<feature type="disulfide bond" evidence="24">
    <location>
        <begin position="198"/>
        <end position="207"/>
    </location>
</feature>
<evidence type="ECO:0000256" key="1">
    <source>
        <dbReference type="ARBA" id="ARBA00004251"/>
    </source>
</evidence>
<dbReference type="Pfam" id="PF00059">
    <property type="entry name" value="Lectin_C"/>
    <property type="match status" value="1"/>
</dbReference>
<dbReference type="PROSITE" id="PS00615">
    <property type="entry name" value="C_TYPE_LECTIN_1"/>
    <property type="match status" value="1"/>
</dbReference>
<evidence type="ECO:0000256" key="3">
    <source>
        <dbReference type="ARBA" id="ARBA00022475"/>
    </source>
</evidence>
<keyword evidence="16" id="KW-0325">Glycoprotein</keyword>
<dbReference type="SMART" id="SM00034">
    <property type="entry name" value="CLECT"/>
    <property type="match status" value="1"/>
</dbReference>
<dbReference type="PANTHER" id="PTHR19325:SF484">
    <property type="entry name" value="P-SELECTIN"/>
    <property type="match status" value="1"/>
</dbReference>
<sequence>MATQYEFEILEVLKAGCPKGSWKPRLRSVVLGAAQLIWLSALISELVIQKEVAAWTYNYSMKAYSWNNSRAFCRRHFTDLVAIQNKNEIAHLNDVIPFFNSYYWIGIRKINNKWTWVGTNKTLTEEAENWADNEPNNKRNNQDCVEIYIKSNLAPGKWNDEPCLKRKRALCYTASCRDFSCSNQGECIETIGSYTCSCYPGFYGPECEYVQECGKFNLPPHVLMNCSHPLGDFSFSSQCTFSCAEGYELDGPSELQCLASGIWTNSPPQCKAVQCQSLEAPLHGAMDCIHPIAAFAFDSNCKFECQSGYRVRGSDILRCTGSGQWSEPLPTCEAIACEPLESPIHGSMDCVPSTGTFEYNSTCTFQCAEGFVLEGSDAIQCADSGQWTAPAPVCEALQCREFPVPSKAQVSCSDPFGTLKYQSVCSFSCDEGSLLVGTSVISCLATGHWSAAPPECQGSTACPGGMRKLSASVSCNPLLSPENGSMTCIQPLGNFTYKSTCQFMCDKGFQLSGPERLDCSPSGHWTGTPPTCEAIKCPAIFAPEQGSLYCSHVRGEFSVGSVCHFSCNEDFELLGSKNVECTVSGRWSAPPPTCKACDITPCPSGPMPHPHDSWTGHNVLPTPLGKLWSKHHLLLWVQNWIYTQRSQLAPLQGFRTMDSSDPHVQSALTIKCSELHMDTAVAMNCSNPWGNFSYGSTCTFHCPEGQSLNGSVRATCREDGHWSHAMPTCQAGTLTVQEALTYVGGAVASTTGLAVGGTLLALLRRRLRKKDDGKCPLNPHRAT</sequence>
<keyword evidence="4 24" id="KW-0245">EGF-like domain</keyword>
<feature type="domain" description="Sushi" evidence="29">
    <location>
        <begin position="670"/>
        <end position="731"/>
    </location>
</feature>
<dbReference type="PROSITE" id="PS50041">
    <property type="entry name" value="C_TYPE_LECTIN_2"/>
    <property type="match status" value="1"/>
</dbReference>
<feature type="disulfide bond" evidence="25">
    <location>
        <begin position="429"/>
        <end position="456"/>
    </location>
</feature>
<dbReference type="InterPro" id="IPR000742">
    <property type="entry name" value="EGF"/>
</dbReference>
<comment type="subcellular location">
    <subcellularLocation>
        <location evidence="1">Cell membrane</location>
        <topology evidence="1">Single-pass type I membrane protein</topology>
    </subcellularLocation>
</comment>
<dbReference type="PANTHER" id="PTHR19325">
    <property type="entry name" value="COMPLEMENT COMPONENT-RELATED SUSHI DOMAIN-CONTAINING"/>
    <property type="match status" value="1"/>
</dbReference>
<keyword evidence="11" id="KW-0106">Calcium</keyword>
<feature type="transmembrane region" description="Helical" evidence="26">
    <location>
        <begin position="739"/>
        <end position="763"/>
    </location>
</feature>
<dbReference type="SMART" id="SM00179">
    <property type="entry name" value="EGF_CA"/>
    <property type="match status" value="1"/>
</dbReference>
<dbReference type="CDD" id="cd00054">
    <property type="entry name" value="EGF_CA"/>
    <property type="match status" value="1"/>
</dbReference>
<evidence type="ECO:0000256" key="11">
    <source>
        <dbReference type="ARBA" id="ARBA00022837"/>
    </source>
</evidence>
<dbReference type="Gene3D" id="3.10.100.10">
    <property type="entry name" value="Mannose-Binding Protein A, subunit A"/>
    <property type="match status" value="1"/>
</dbReference>
<dbReference type="InterPro" id="IPR050350">
    <property type="entry name" value="Compl-Cell_Adhes-Reg"/>
</dbReference>
<name>A0ABQ0EEQ6_APOSI</name>
<dbReference type="CDD" id="cd03592">
    <property type="entry name" value="CLECT_selectins_like"/>
    <property type="match status" value="1"/>
</dbReference>
<evidence type="ECO:0000313" key="31">
    <source>
        <dbReference type="Proteomes" id="UP001623349"/>
    </source>
</evidence>
<feature type="disulfide bond" evidence="25">
    <location>
        <begin position="505"/>
        <end position="532"/>
    </location>
</feature>
<dbReference type="InterPro" id="IPR018378">
    <property type="entry name" value="C-type_lectin_CS"/>
</dbReference>
<dbReference type="InterPro" id="IPR016187">
    <property type="entry name" value="CTDL_fold"/>
</dbReference>
<dbReference type="PROSITE" id="PS00022">
    <property type="entry name" value="EGF_1"/>
    <property type="match status" value="1"/>
</dbReference>
<evidence type="ECO:0000256" key="13">
    <source>
        <dbReference type="ARBA" id="ARBA00022989"/>
    </source>
</evidence>
<reference evidence="30 31" key="1">
    <citation type="submission" date="2024-08" db="EMBL/GenBank/DDBJ databases">
        <title>The draft genome of Apodemus speciosus.</title>
        <authorList>
            <person name="Nabeshima K."/>
            <person name="Suzuki S."/>
            <person name="Onuma M."/>
        </authorList>
    </citation>
    <scope>NUCLEOTIDE SEQUENCE [LARGE SCALE GENOMIC DNA]</scope>
    <source>
        <strain evidence="30">IB14-021</strain>
    </source>
</reference>
<evidence type="ECO:0000256" key="17">
    <source>
        <dbReference type="ARBA" id="ARBA00044174"/>
    </source>
</evidence>
<keyword evidence="9" id="KW-0430">Lectin</keyword>
<dbReference type="Gene3D" id="2.10.70.10">
    <property type="entry name" value="Complement Module, domain 1"/>
    <property type="match status" value="7"/>
</dbReference>
<keyword evidence="3" id="KW-1003">Cell membrane</keyword>
<keyword evidence="13 26" id="KW-1133">Transmembrane helix</keyword>
<comment type="function">
    <text evidence="22">Ca(2+)-dependent receptor for myeloid cells that binds to carbohydrates on neutrophils and monocytes. Mediates the interaction of activated endothelial cells or platelets with leukocytes. The ligand recognized is sialyl-Lewis X. Mediates rapid rolling of leukocyte rolling over vascular surfaces during the initial steps in inflammation through interaction with SELPLG. Mediates cell-cell interactions and cell adhesion via the interaction with integrin alpha-IIb/beta3 (ITGA2B:ITGB3) and integrin alpha-V/beta-3 (ITGAV:ITGB3).</text>
</comment>
<evidence type="ECO:0000256" key="7">
    <source>
        <dbReference type="ARBA" id="ARBA00022723"/>
    </source>
</evidence>
<feature type="domain" description="Sushi" evidence="29">
    <location>
        <begin position="473"/>
        <end position="534"/>
    </location>
</feature>
<protein>
    <recommendedName>
        <fullName evidence="17">p-selectin</fullName>
    </recommendedName>
    <alternativeName>
        <fullName evidence="18">CD62 antigen-like family member P</fullName>
    </alternativeName>
    <alternativeName>
        <fullName evidence="20">Granule membrane protein 140</fullName>
    </alternativeName>
    <alternativeName>
        <fullName evidence="21">Leukocyte-endothelial cell adhesion molecule 3</fullName>
    </alternativeName>
    <alternativeName>
        <fullName evidence="19">Platelet activation dependent granule-external membrane protein</fullName>
    </alternativeName>
</protein>
<evidence type="ECO:0000259" key="28">
    <source>
        <dbReference type="PROSITE" id="PS50041"/>
    </source>
</evidence>
<dbReference type="PRINTS" id="PR00343">
    <property type="entry name" value="SELECTIN"/>
</dbReference>
<evidence type="ECO:0000256" key="2">
    <source>
        <dbReference type="ARBA" id="ARBA00007360"/>
    </source>
</evidence>
<evidence type="ECO:0000256" key="12">
    <source>
        <dbReference type="ARBA" id="ARBA00022889"/>
    </source>
</evidence>
<feature type="domain" description="Sushi" evidence="29">
    <location>
        <begin position="273"/>
        <end position="334"/>
    </location>
</feature>
<evidence type="ECO:0000256" key="19">
    <source>
        <dbReference type="ARBA" id="ARBA00044292"/>
    </source>
</evidence>
<dbReference type="InterPro" id="IPR000436">
    <property type="entry name" value="Sushi_SCR_CCP_dom"/>
</dbReference>
<dbReference type="EMBL" id="BAAFST010000001">
    <property type="protein sequence ID" value="GAB1285628.1"/>
    <property type="molecule type" value="Genomic_DNA"/>
</dbReference>
<feature type="disulfide bond" evidence="25">
    <location>
        <begin position="367"/>
        <end position="394"/>
    </location>
</feature>
<keyword evidence="8" id="KW-0732">Signal</keyword>
<comment type="caution">
    <text evidence="30">The sequence shown here is derived from an EMBL/GenBank/DDBJ whole genome shotgun (WGS) entry which is preliminary data.</text>
</comment>
<feature type="domain" description="C-type lectin" evidence="28">
    <location>
        <begin position="52"/>
        <end position="172"/>
    </location>
</feature>
<evidence type="ECO:0000256" key="15">
    <source>
        <dbReference type="ARBA" id="ARBA00023157"/>
    </source>
</evidence>
<dbReference type="InterPro" id="IPR001304">
    <property type="entry name" value="C-type_lectin-like"/>
</dbReference>
<dbReference type="PROSITE" id="PS50026">
    <property type="entry name" value="EGF_3"/>
    <property type="match status" value="1"/>
</dbReference>
<evidence type="ECO:0000313" key="30">
    <source>
        <dbReference type="EMBL" id="GAB1285628.1"/>
    </source>
</evidence>
<evidence type="ECO:0000256" key="16">
    <source>
        <dbReference type="ARBA" id="ARBA00023180"/>
    </source>
</evidence>
<feature type="disulfide bond" evidence="25">
    <location>
        <begin position="702"/>
        <end position="729"/>
    </location>
</feature>
<evidence type="ECO:0000256" key="5">
    <source>
        <dbReference type="ARBA" id="ARBA00022659"/>
    </source>
</evidence>
<feature type="disulfide bond" evidence="25">
    <location>
        <begin position="567"/>
        <end position="594"/>
    </location>
</feature>
<dbReference type="SUPFAM" id="SSF57535">
    <property type="entry name" value="Complement control module/SCR domain"/>
    <property type="match status" value="7"/>
</dbReference>
<evidence type="ECO:0000256" key="14">
    <source>
        <dbReference type="ARBA" id="ARBA00023136"/>
    </source>
</evidence>
<dbReference type="Gene3D" id="2.10.25.10">
    <property type="entry name" value="Laminin"/>
    <property type="match status" value="1"/>
</dbReference>
<proteinExistence type="inferred from homology"/>
<keyword evidence="5 25" id="KW-0768">Sushi</keyword>
<evidence type="ECO:0000259" key="29">
    <source>
        <dbReference type="PROSITE" id="PS50923"/>
    </source>
</evidence>
<evidence type="ECO:0000256" key="4">
    <source>
        <dbReference type="ARBA" id="ARBA00022536"/>
    </source>
</evidence>
<organism evidence="30 31">
    <name type="scientific">Apodemus speciosus</name>
    <name type="common">Large Japanese field mouse</name>
    <dbReference type="NCBI Taxonomy" id="105296"/>
    <lineage>
        <taxon>Eukaryota</taxon>
        <taxon>Metazoa</taxon>
        <taxon>Chordata</taxon>
        <taxon>Craniata</taxon>
        <taxon>Vertebrata</taxon>
        <taxon>Euteleostomi</taxon>
        <taxon>Mammalia</taxon>
        <taxon>Eutheria</taxon>
        <taxon>Euarchontoglires</taxon>
        <taxon>Glires</taxon>
        <taxon>Rodentia</taxon>
        <taxon>Myomorpha</taxon>
        <taxon>Muroidea</taxon>
        <taxon>Muridae</taxon>
        <taxon>Murinae</taxon>
        <taxon>Apodemus</taxon>
    </lineage>
</organism>
<dbReference type="SMART" id="SM00032">
    <property type="entry name" value="CCP"/>
    <property type="match status" value="7"/>
</dbReference>
<evidence type="ECO:0000259" key="27">
    <source>
        <dbReference type="PROSITE" id="PS50026"/>
    </source>
</evidence>
<dbReference type="SMART" id="SM00181">
    <property type="entry name" value="EGF"/>
    <property type="match status" value="1"/>
</dbReference>
<comment type="caution">
    <text evidence="24">Lacks conserved residue(s) required for the propagation of feature annotation.</text>
</comment>
<feature type="disulfide bond" evidence="25">
    <location>
        <begin position="243"/>
        <end position="270"/>
    </location>
</feature>
<evidence type="ECO:0000256" key="25">
    <source>
        <dbReference type="PROSITE-ProRule" id="PRU00302"/>
    </source>
</evidence>